<name>A0ABM8G232_9CELL</name>
<protein>
    <recommendedName>
        <fullName evidence="4">DUF2993 domain-containing protein</fullName>
    </recommendedName>
</protein>
<organism evidence="2 3">
    <name type="scientific">Paraoerskovia sediminicola</name>
    <dbReference type="NCBI Taxonomy" id="1138587"/>
    <lineage>
        <taxon>Bacteria</taxon>
        <taxon>Bacillati</taxon>
        <taxon>Actinomycetota</taxon>
        <taxon>Actinomycetes</taxon>
        <taxon>Micrococcales</taxon>
        <taxon>Cellulomonadaceae</taxon>
        <taxon>Paraoerskovia</taxon>
    </lineage>
</organism>
<dbReference type="EMBL" id="AP027729">
    <property type="protein sequence ID" value="BDZ42077.1"/>
    <property type="molecule type" value="Genomic_DNA"/>
</dbReference>
<evidence type="ECO:0000256" key="1">
    <source>
        <dbReference type="SAM" id="MobiDB-lite"/>
    </source>
</evidence>
<sequence length="295" mass="30633">MPLVLDLGPAPRPTDGPALAERLHRALITAASDVEGLEGVEGIRVTALLEGPDVSRLRLDLTGVRVPLPPDDGTTGGHSVGADPTTPVSRAVVTDAAREPGTVGRLEITANPIDLMGVPVVADIEGHQLRYAWLDDSAGQVLVELVEPDDSSPVTGHARLSAARDDVVAAVRHAATDALRGLGLELAALDVELTQPARRSVSVVASAKIRKGLLGATARLTGTATIDDSMVATLHDLSVTSGNPLVAAVLATVRGRVQRYDGRRIDLSTQLPPGMHLTDVQVTVGDQIVLAARLG</sequence>
<evidence type="ECO:0000313" key="2">
    <source>
        <dbReference type="EMBL" id="BDZ42077.1"/>
    </source>
</evidence>
<evidence type="ECO:0008006" key="4">
    <source>
        <dbReference type="Google" id="ProtNLM"/>
    </source>
</evidence>
<feature type="region of interest" description="Disordered" evidence="1">
    <location>
        <begin position="68"/>
        <end position="87"/>
    </location>
</feature>
<accession>A0ABM8G232</accession>
<gene>
    <name evidence="2" type="ORF">GCM10025865_13760</name>
</gene>
<keyword evidence="3" id="KW-1185">Reference proteome</keyword>
<proteinExistence type="predicted"/>
<dbReference type="Proteomes" id="UP001321475">
    <property type="component" value="Chromosome"/>
</dbReference>
<evidence type="ECO:0000313" key="3">
    <source>
        <dbReference type="Proteomes" id="UP001321475"/>
    </source>
</evidence>
<reference evidence="3" key="1">
    <citation type="journal article" date="2019" name="Int. J. Syst. Evol. Microbiol.">
        <title>The Global Catalogue of Microorganisms (GCM) 10K type strain sequencing project: providing services to taxonomists for standard genome sequencing and annotation.</title>
        <authorList>
            <consortium name="The Broad Institute Genomics Platform"/>
            <consortium name="The Broad Institute Genome Sequencing Center for Infectious Disease"/>
            <person name="Wu L."/>
            <person name="Ma J."/>
        </authorList>
    </citation>
    <scope>NUCLEOTIDE SEQUENCE [LARGE SCALE GENOMIC DNA]</scope>
    <source>
        <strain evidence="3">NBRC 108565</strain>
    </source>
</reference>